<comment type="similarity">
    <text evidence="2 6">Belongs to the FKBP-type PPIase family.</text>
</comment>
<dbReference type="GO" id="GO:0006457">
    <property type="term" value="P:protein folding"/>
    <property type="evidence" value="ECO:0007669"/>
    <property type="project" value="InterPro"/>
</dbReference>
<dbReference type="Pfam" id="PF00254">
    <property type="entry name" value="FKBP_C"/>
    <property type="match status" value="1"/>
</dbReference>
<dbReference type="Pfam" id="PF01346">
    <property type="entry name" value="FKBP_N"/>
    <property type="match status" value="1"/>
</dbReference>
<evidence type="ECO:0000256" key="1">
    <source>
        <dbReference type="ARBA" id="ARBA00000971"/>
    </source>
</evidence>
<dbReference type="RefSeq" id="WP_130481837.1">
    <property type="nucleotide sequence ID" value="NZ_SGWV01000009.1"/>
</dbReference>
<keyword evidence="7" id="KW-0732">Signal</keyword>
<feature type="signal peptide" evidence="7">
    <location>
        <begin position="1"/>
        <end position="38"/>
    </location>
</feature>
<dbReference type="InterPro" id="IPR046357">
    <property type="entry name" value="PPIase_dom_sf"/>
</dbReference>
<dbReference type="EMBL" id="SGWV01000009">
    <property type="protein sequence ID" value="RZS54486.1"/>
    <property type="molecule type" value="Genomic_DNA"/>
</dbReference>
<keyword evidence="4 5" id="KW-0413">Isomerase</keyword>
<keyword evidence="3 5" id="KW-0697">Rotamase</keyword>
<proteinExistence type="inferred from homology"/>
<comment type="catalytic activity">
    <reaction evidence="1 5 6">
        <text>[protein]-peptidylproline (omega=180) = [protein]-peptidylproline (omega=0)</text>
        <dbReference type="Rhea" id="RHEA:16237"/>
        <dbReference type="Rhea" id="RHEA-COMP:10747"/>
        <dbReference type="Rhea" id="RHEA-COMP:10748"/>
        <dbReference type="ChEBI" id="CHEBI:83833"/>
        <dbReference type="ChEBI" id="CHEBI:83834"/>
        <dbReference type="EC" id="5.2.1.8"/>
    </reaction>
</comment>
<evidence type="ECO:0000256" key="6">
    <source>
        <dbReference type="RuleBase" id="RU003915"/>
    </source>
</evidence>
<dbReference type="Proteomes" id="UP000293433">
    <property type="component" value="Unassembled WGS sequence"/>
</dbReference>
<evidence type="ECO:0000256" key="3">
    <source>
        <dbReference type="ARBA" id="ARBA00023110"/>
    </source>
</evidence>
<evidence type="ECO:0000259" key="8">
    <source>
        <dbReference type="PROSITE" id="PS50059"/>
    </source>
</evidence>
<dbReference type="AlphaFoldDB" id="A0A4Q7LJ04"/>
<dbReference type="GO" id="GO:0003755">
    <property type="term" value="F:peptidyl-prolyl cis-trans isomerase activity"/>
    <property type="evidence" value="ECO:0007669"/>
    <property type="project" value="UniProtKB-UniRule"/>
</dbReference>
<dbReference type="InterPro" id="IPR036944">
    <property type="entry name" value="PPIase_FKBP_N_sf"/>
</dbReference>
<dbReference type="PANTHER" id="PTHR43811">
    <property type="entry name" value="FKBP-TYPE PEPTIDYL-PROLYL CIS-TRANS ISOMERASE FKPA"/>
    <property type="match status" value="1"/>
</dbReference>
<evidence type="ECO:0000256" key="2">
    <source>
        <dbReference type="ARBA" id="ARBA00006577"/>
    </source>
</evidence>
<dbReference type="PANTHER" id="PTHR43811:SF19">
    <property type="entry name" value="39 KDA FK506-BINDING NUCLEAR PROTEIN"/>
    <property type="match status" value="1"/>
</dbReference>
<dbReference type="InterPro" id="IPR000774">
    <property type="entry name" value="PPIase_FKBP_N"/>
</dbReference>
<reference evidence="9 10" key="1">
    <citation type="submission" date="2019-02" db="EMBL/GenBank/DDBJ databases">
        <title>Genomic Encyclopedia of Type Strains, Phase IV (KMG-IV): sequencing the most valuable type-strain genomes for metagenomic binning, comparative biology and taxonomic classification.</title>
        <authorList>
            <person name="Goeker M."/>
        </authorList>
    </citation>
    <scope>NUCLEOTIDE SEQUENCE [LARGE SCALE GENOMIC DNA]</scope>
    <source>
        <strain evidence="9 10">DSM 10617</strain>
    </source>
</reference>
<keyword evidence="10" id="KW-1185">Reference proteome</keyword>
<name>A0A4Q7LJ04_9BURK</name>
<dbReference type="SUPFAM" id="SSF54534">
    <property type="entry name" value="FKBP-like"/>
    <property type="match status" value="1"/>
</dbReference>
<gene>
    <name evidence="9" type="ORF">EV685_1963</name>
</gene>
<dbReference type="InterPro" id="IPR001179">
    <property type="entry name" value="PPIase_FKBP_dom"/>
</dbReference>
<feature type="domain" description="PPIase FKBP-type" evidence="8">
    <location>
        <begin position="187"/>
        <end position="272"/>
    </location>
</feature>
<sequence>MSQLQLQARAPRLTRTLRTLATVGLLGASLGWSVQAQAQTQTPIQAAAPQAAASDVSTGMRSTANPANPALTREDISYATGVSTVRNFQKNKVELDVDAVMRGMRDALAGGKAVKMSDREIRAAMNALQVELRRQEKIGRKEATESNLKRGAAYQTEFRARPGVQALANGVLYREVKAGHGAKPSDMDNVVVKYRGTLVDGTEFDATENDRPVTIRLVNGITGWREALKQMPVGARWEVVIPHNLAYGDRGVPGSIGPNETLVFDIELLDAKR</sequence>
<accession>A0A4Q7LJ04</accession>
<organism evidence="9 10">
    <name type="scientific">Sphaerotilus mobilis</name>
    <dbReference type="NCBI Taxonomy" id="47994"/>
    <lineage>
        <taxon>Bacteria</taxon>
        <taxon>Pseudomonadati</taxon>
        <taxon>Pseudomonadota</taxon>
        <taxon>Betaproteobacteria</taxon>
        <taxon>Burkholderiales</taxon>
        <taxon>Sphaerotilaceae</taxon>
        <taxon>Sphaerotilus</taxon>
    </lineage>
</organism>
<evidence type="ECO:0000256" key="4">
    <source>
        <dbReference type="ARBA" id="ARBA00023235"/>
    </source>
</evidence>
<feature type="chain" id="PRO_5020891787" description="Peptidyl-prolyl cis-trans isomerase" evidence="7">
    <location>
        <begin position="39"/>
        <end position="273"/>
    </location>
</feature>
<dbReference type="EC" id="5.2.1.8" evidence="6"/>
<comment type="caution">
    <text evidence="9">The sequence shown here is derived from an EMBL/GenBank/DDBJ whole genome shotgun (WGS) entry which is preliminary data.</text>
</comment>
<protein>
    <recommendedName>
        <fullName evidence="6">Peptidyl-prolyl cis-trans isomerase</fullName>
        <ecNumber evidence="6">5.2.1.8</ecNumber>
    </recommendedName>
</protein>
<evidence type="ECO:0000313" key="9">
    <source>
        <dbReference type="EMBL" id="RZS54486.1"/>
    </source>
</evidence>
<evidence type="ECO:0000256" key="5">
    <source>
        <dbReference type="PROSITE-ProRule" id="PRU00277"/>
    </source>
</evidence>
<dbReference type="PROSITE" id="PS50059">
    <property type="entry name" value="FKBP_PPIASE"/>
    <property type="match status" value="1"/>
</dbReference>
<dbReference type="Gene3D" id="1.10.287.460">
    <property type="entry name" value="Peptidyl-prolyl cis-trans isomerase, FKBP-type, N-terminal domain"/>
    <property type="match status" value="1"/>
</dbReference>
<evidence type="ECO:0000256" key="7">
    <source>
        <dbReference type="SAM" id="SignalP"/>
    </source>
</evidence>
<dbReference type="OrthoDB" id="280278at2"/>
<dbReference type="Gene3D" id="3.10.50.40">
    <property type="match status" value="1"/>
</dbReference>
<evidence type="ECO:0000313" key="10">
    <source>
        <dbReference type="Proteomes" id="UP000293433"/>
    </source>
</evidence>